<evidence type="ECO:0000313" key="6">
    <source>
        <dbReference type="EMBL" id="CAH9115161.1"/>
    </source>
</evidence>
<feature type="repeat" description="WD" evidence="4">
    <location>
        <begin position="296"/>
        <end position="337"/>
    </location>
</feature>
<dbReference type="PROSITE" id="PS50294">
    <property type="entry name" value="WD_REPEATS_REGION"/>
    <property type="match status" value="3"/>
</dbReference>
<feature type="compositionally biased region" description="Basic residues" evidence="5">
    <location>
        <begin position="471"/>
        <end position="492"/>
    </location>
</feature>
<evidence type="ECO:0008006" key="8">
    <source>
        <dbReference type="Google" id="ProtNLM"/>
    </source>
</evidence>
<organism evidence="6 7">
    <name type="scientific">Cuscuta epithymum</name>
    <dbReference type="NCBI Taxonomy" id="186058"/>
    <lineage>
        <taxon>Eukaryota</taxon>
        <taxon>Viridiplantae</taxon>
        <taxon>Streptophyta</taxon>
        <taxon>Embryophyta</taxon>
        <taxon>Tracheophyta</taxon>
        <taxon>Spermatophyta</taxon>
        <taxon>Magnoliopsida</taxon>
        <taxon>eudicotyledons</taxon>
        <taxon>Gunneridae</taxon>
        <taxon>Pentapetalae</taxon>
        <taxon>asterids</taxon>
        <taxon>lamiids</taxon>
        <taxon>Solanales</taxon>
        <taxon>Convolvulaceae</taxon>
        <taxon>Cuscuteae</taxon>
        <taxon>Cuscuta</taxon>
        <taxon>Cuscuta subgen. Cuscuta</taxon>
    </lineage>
</organism>
<dbReference type="GO" id="GO:0043161">
    <property type="term" value="P:proteasome-mediated ubiquitin-dependent protein catabolic process"/>
    <property type="evidence" value="ECO:0007669"/>
    <property type="project" value="TreeGrafter"/>
</dbReference>
<evidence type="ECO:0000256" key="3">
    <source>
        <dbReference type="ARBA" id="ARBA00061298"/>
    </source>
</evidence>
<dbReference type="PANTHER" id="PTHR19847">
    <property type="entry name" value="DDB1- AND CUL4-ASSOCIATED FACTOR 11"/>
    <property type="match status" value="1"/>
</dbReference>
<dbReference type="EMBL" id="CAMAPF010000235">
    <property type="protein sequence ID" value="CAH9115161.1"/>
    <property type="molecule type" value="Genomic_DNA"/>
</dbReference>
<comment type="caution">
    <text evidence="6">The sequence shown here is derived from an EMBL/GenBank/DDBJ whole genome shotgun (WGS) entry which is preliminary data.</text>
</comment>
<dbReference type="InterPro" id="IPR015943">
    <property type="entry name" value="WD40/YVTN_repeat-like_dom_sf"/>
</dbReference>
<sequence length="492" mass="56179">MVFDMSRIDVEVSKGSQKNGQLNSQKNGQLNSFKDEIVHLTRLRSRPCENLRRELARKKDASISTLKMIIAREANYSRREFFSSSDRCHIMNKYLPIRDPMVVDKMPTRAYVSHFTPDGSLFIAGFQGRDIRIYDVDKGWKLQKNIQAQGLNWTVTDTSISPDQSHLVYATMAPIVHIVDAGSSDNESIEDIDEVHEGFDFSSDVDGDHSFGIFTVNHSNDGREIVGGSSDDAIYVFDLEVRKLSLRIPAHASDVNTVCFGDETGNIMYSGSDDNLCKVWDRRCLRTQGGKSAGVLTGHLEGITFIDSHGDGRYFISNGKDQSIKLWDIRKMSSNNMCANWFRNFDWDYRWMDYPAEASDLKHPNDQSLSTYKGHSVLRTLVRSYISPAFSTGQKYIYTGSHDKCIYVYDLVSGEQVAKLEHHRSTVRDCSWHPYYPMLVSSSWDGDIVKWEFKAKGDDDEEEKVQPIPAAKRKPRRRIPSPTAKRKQLRHR</sequence>
<keyword evidence="7" id="KW-1185">Reference proteome</keyword>
<keyword evidence="1 4" id="KW-0853">WD repeat</keyword>
<gene>
    <name evidence="6" type="ORF">CEPIT_LOCUS20975</name>
</gene>
<dbReference type="PANTHER" id="PTHR19847:SF27">
    <property type="entry name" value="LEC14B HOMOLOG"/>
    <property type="match status" value="1"/>
</dbReference>
<dbReference type="InterPro" id="IPR036322">
    <property type="entry name" value="WD40_repeat_dom_sf"/>
</dbReference>
<name>A0AAV0E7F9_9ASTE</name>
<dbReference type="FunFam" id="2.130.10.10:FF:000492">
    <property type="entry name" value="LEC14B homolog isoform X2"/>
    <property type="match status" value="1"/>
</dbReference>
<dbReference type="AlphaFoldDB" id="A0AAV0E7F9"/>
<keyword evidence="2" id="KW-0677">Repeat</keyword>
<dbReference type="Proteomes" id="UP001152523">
    <property type="component" value="Unassembled WGS sequence"/>
</dbReference>
<dbReference type="Pfam" id="PF00400">
    <property type="entry name" value="WD40"/>
    <property type="match status" value="4"/>
</dbReference>
<proteinExistence type="inferred from homology"/>
<dbReference type="FunFam" id="2.130.10.10:FF:000557">
    <property type="entry name" value="WD repeat protein"/>
    <property type="match status" value="1"/>
</dbReference>
<accession>A0AAV0E7F9</accession>
<evidence type="ECO:0000256" key="5">
    <source>
        <dbReference type="SAM" id="MobiDB-lite"/>
    </source>
</evidence>
<evidence type="ECO:0000256" key="4">
    <source>
        <dbReference type="PROSITE-ProRule" id="PRU00221"/>
    </source>
</evidence>
<dbReference type="GO" id="GO:0080008">
    <property type="term" value="C:Cul4-RING E3 ubiquitin ligase complex"/>
    <property type="evidence" value="ECO:0007669"/>
    <property type="project" value="TreeGrafter"/>
</dbReference>
<evidence type="ECO:0000256" key="1">
    <source>
        <dbReference type="ARBA" id="ARBA00022574"/>
    </source>
</evidence>
<dbReference type="SMART" id="SM00320">
    <property type="entry name" value="WD40"/>
    <property type="match status" value="7"/>
</dbReference>
<comment type="similarity">
    <text evidence="3">Belongs to the WD repeat LEC14B family.</text>
</comment>
<dbReference type="InterPro" id="IPR051859">
    <property type="entry name" value="DCAF"/>
</dbReference>
<protein>
    <recommendedName>
        <fullName evidence="8">LEC14B homolog</fullName>
    </recommendedName>
</protein>
<reference evidence="6" key="1">
    <citation type="submission" date="2022-07" db="EMBL/GenBank/DDBJ databases">
        <authorList>
            <person name="Macas J."/>
            <person name="Novak P."/>
            <person name="Neumann P."/>
        </authorList>
    </citation>
    <scope>NUCLEOTIDE SEQUENCE</scope>
</reference>
<feature type="repeat" description="WD" evidence="4">
    <location>
        <begin position="248"/>
        <end position="281"/>
    </location>
</feature>
<evidence type="ECO:0000256" key="2">
    <source>
        <dbReference type="ARBA" id="ARBA00022737"/>
    </source>
</evidence>
<dbReference type="InterPro" id="IPR001680">
    <property type="entry name" value="WD40_rpt"/>
</dbReference>
<evidence type="ECO:0000313" key="7">
    <source>
        <dbReference type="Proteomes" id="UP001152523"/>
    </source>
</evidence>
<dbReference type="SUPFAM" id="SSF50978">
    <property type="entry name" value="WD40 repeat-like"/>
    <property type="match status" value="1"/>
</dbReference>
<dbReference type="Gene3D" id="2.130.10.10">
    <property type="entry name" value="YVTN repeat-like/Quinoprotein amine dehydrogenase"/>
    <property type="match status" value="2"/>
</dbReference>
<feature type="region of interest" description="Disordered" evidence="5">
    <location>
        <begin position="456"/>
        <end position="492"/>
    </location>
</feature>
<dbReference type="PROSITE" id="PS50082">
    <property type="entry name" value="WD_REPEATS_2"/>
    <property type="match status" value="3"/>
</dbReference>
<feature type="repeat" description="WD" evidence="4">
    <location>
        <begin position="420"/>
        <end position="454"/>
    </location>
</feature>